<evidence type="ECO:0000256" key="1">
    <source>
        <dbReference type="ARBA" id="ARBA00022737"/>
    </source>
</evidence>
<feature type="signal peptide" evidence="3">
    <location>
        <begin position="1"/>
        <end position="22"/>
    </location>
</feature>
<dbReference type="InterPro" id="IPR009459">
    <property type="entry name" value="MucBP_dom"/>
</dbReference>
<evidence type="ECO:0008006" key="8">
    <source>
        <dbReference type="Google" id="ProtNLM"/>
    </source>
</evidence>
<evidence type="ECO:0000313" key="6">
    <source>
        <dbReference type="EMBL" id="MBO1307049.1"/>
    </source>
</evidence>
<organism evidence="6 7">
    <name type="scientific">Candidatus Enterococcus moelleringii</name>
    <dbReference type="NCBI Taxonomy" id="2815325"/>
    <lineage>
        <taxon>Bacteria</taxon>
        <taxon>Bacillati</taxon>
        <taxon>Bacillota</taxon>
        <taxon>Bacilli</taxon>
        <taxon>Lactobacillales</taxon>
        <taxon>Enterococcaceae</taxon>
        <taxon>Enterococcus</taxon>
    </lineage>
</organism>
<evidence type="ECO:0000256" key="3">
    <source>
        <dbReference type="SAM" id="SignalP"/>
    </source>
</evidence>
<dbReference type="EMBL" id="JAFREM010000018">
    <property type="protein sequence ID" value="MBO1307049.1"/>
    <property type="molecule type" value="Genomic_DNA"/>
</dbReference>
<feature type="domain" description="DUF5648" evidence="5">
    <location>
        <begin position="31"/>
        <end position="159"/>
    </location>
</feature>
<protein>
    <recommendedName>
        <fullName evidence="8">SCP domain-containing protein</fullName>
    </recommendedName>
</protein>
<evidence type="ECO:0000259" key="5">
    <source>
        <dbReference type="Pfam" id="PF18885"/>
    </source>
</evidence>
<sequence>MKRKVWLGLGLSLSFSAMVAFSVEGDAAQTMHRMYNPNSGEHFYTANGIEKDILVRAGWNYEGTGWTAPDTGPNVYRMYNANAGDHHYTMNPAEKDMLVRVGWNYEGVGWKTDDYNGVALHRLYDPNAKAGSHHYTTNAGERDSLATIGWRKEGLGWYGMNPNQKFNVKIVHKGSDGKTLNQETVSVARDSNFTARAKSFNDYRLNGNDSQTIKADTDNKTVTFTYKKKEDLNAIANNVSRDALNIINEFRRTEKGLPALAHNAFLQKGTNVRAKEIEQRFAHVRPNGGSIYDAVYDAGYPGFATGENIGMFGGNYSIEDIKNNSAKSLVDIWKSSTSGHREYLLTDESDEAAVGVYITEKDGGYYVWFVFMAGNSGIAPYSQDNIVTEEPQSNLEEYNMIEEPQSNPEESQIIEEPQSDSEEKQIIEKPQANPEENQTVEEQSSEEEVSLDNE</sequence>
<dbReference type="Gene3D" id="3.10.20.320">
    <property type="entry name" value="Putative peptidoglycan bound protein (lpxtg motif)"/>
    <property type="match status" value="1"/>
</dbReference>
<dbReference type="Gene3D" id="3.40.33.10">
    <property type="entry name" value="CAP"/>
    <property type="match status" value="1"/>
</dbReference>
<dbReference type="Proteomes" id="UP000664601">
    <property type="component" value="Unassembled WGS sequence"/>
</dbReference>
<feature type="region of interest" description="Disordered" evidence="2">
    <location>
        <begin position="402"/>
        <end position="454"/>
    </location>
</feature>
<dbReference type="CDD" id="cd05379">
    <property type="entry name" value="CAP_bacterial"/>
    <property type="match status" value="1"/>
</dbReference>
<comment type="caution">
    <text evidence="6">The sequence shown here is derived from an EMBL/GenBank/DDBJ whole genome shotgun (WGS) entry which is preliminary data.</text>
</comment>
<accession>A0ABS3LBP6</accession>
<evidence type="ECO:0000256" key="2">
    <source>
        <dbReference type="SAM" id="MobiDB-lite"/>
    </source>
</evidence>
<name>A0ABS3LBP6_9ENTE</name>
<keyword evidence="1" id="KW-0677">Repeat</keyword>
<keyword evidence="3" id="KW-0732">Signal</keyword>
<feature type="compositionally biased region" description="Acidic residues" evidence="2">
    <location>
        <begin position="443"/>
        <end position="454"/>
    </location>
</feature>
<dbReference type="RefSeq" id="WP_207673960.1">
    <property type="nucleotide sequence ID" value="NZ_JAFREM010000018.1"/>
</dbReference>
<dbReference type="SUPFAM" id="SSF55797">
    <property type="entry name" value="PR-1-like"/>
    <property type="match status" value="1"/>
</dbReference>
<dbReference type="Pfam" id="PF06458">
    <property type="entry name" value="MucBP"/>
    <property type="match status" value="1"/>
</dbReference>
<proteinExistence type="predicted"/>
<dbReference type="InterPro" id="IPR035940">
    <property type="entry name" value="CAP_sf"/>
</dbReference>
<dbReference type="Pfam" id="PF18885">
    <property type="entry name" value="DUF5648"/>
    <property type="match status" value="1"/>
</dbReference>
<dbReference type="InterPro" id="IPR043708">
    <property type="entry name" value="DUF5648"/>
</dbReference>
<keyword evidence="7" id="KW-1185">Reference proteome</keyword>
<feature type="chain" id="PRO_5045245288" description="SCP domain-containing protein" evidence="3">
    <location>
        <begin position="23"/>
        <end position="454"/>
    </location>
</feature>
<feature type="domain" description="MucBP" evidence="4">
    <location>
        <begin position="168"/>
        <end position="227"/>
    </location>
</feature>
<evidence type="ECO:0000259" key="4">
    <source>
        <dbReference type="Pfam" id="PF06458"/>
    </source>
</evidence>
<evidence type="ECO:0000313" key="7">
    <source>
        <dbReference type="Proteomes" id="UP000664601"/>
    </source>
</evidence>
<gene>
    <name evidence="6" type="ORF">JZO70_12805</name>
</gene>
<reference evidence="6 7" key="1">
    <citation type="submission" date="2021-03" db="EMBL/GenBank/DDBJ databases">
        <title>Enterococcal diversity collection.</title>
        <authorList>
            <person name="Gilmore M.S."/>
            <person name="Schwartzman J."/>
            <person name="Van Tyne D."/>
            <person name="Martin M."/>
            <person name="Earl A.M."/>
            <person name="Manson A.L."/>
            <person name="Straub T."/>
            <person name="Salamzade R."/>
            <person name="Saavedra J."/>
            <person name="Lebreton F."/>
            <person name="Prichula J."/>
            <person name="Schaufler K."/>
            <person name="Gaca A."/>
            <person name="Sgardioli B."/>
            <person name="Wagenaar J."/>
            <person name="Strong T."/>
        </authorList>
    </citation>
    <scope>NUCLEOTIDE SEQUENCE [LARGE SCALE GENOMIC DNA]</scope>
    <source>
        <strain evidence="6 7">669A</strain>
    </source>
</reference>